<gene>
    <name evidence="2" type="ORF">OJ997_21635</name>
</gene>
<dbReference type="InterPro" id="IPR032710">
    <property type="entry name" value="NTF2-like_dom_sf"/>
</dbReference>
<evidence type="ECO:0000313" key="2">
    <source>
        <dbReference type="EMBL" id="MDA0182929.1"/>
    </source>
</evidence>
<dbReference type="InterPro" id="IPR037401">
    <property type="entry name" value="SnoaL-like"/>
</dbReference>
<proteinExistence type="predicted"/>
<dbReference type="Gene3D" id="3.10.450.50">
    <property type="match status" value="1"/>
</dbReference>
<protein>
    <submittedName>
        <fullName evidence="2">Nuclear transport factor 2 family protein</fullName>
    </submittedName>
</protein>
<dbReference type="Proteomes" id="UP001147653">
    <property type="component" value="Unassembled WGS sequence"/>
</dbReference>
<evidence type="ECO:0000313" key="3">
    <source>
        <dbReference type="Proteomes" id="UP001147653"/>
    </source>
</evidence>
<accession>A0A9X3S938</accession>
<organism evidence="2 3">
    <name type="scientific">Solirubrobacter phytolaccae</name>
    <dbReference type="NCBI Taxonomy" id="1404360"/>
    <lineage>
        <taxon>Bacteria</taxon>
        <taxon>Bacillati</taxon>
        <taxon>Actinomycetota</taxon>
        <taxon>Thermoleophilia</taxon>
        <taxon>Solirubrobacterales</taxon>
        <taxon>Solirubrobacteraceae</taxon>
        <taxon>Solirubrobacter</taxon>
    </lineage>
</organism>
<dbReference type="SUPFAM" id="SSF54427">
    <property type="entry name" value="NTF2-like"/>
    <property type="match status" value="1"/>
</dbReference>
<dbReference type="EMBL" id="JAPDDP010000043">
    <property type="protein sequence ID" value="MDA0182929.1"/>
    <property type="molecule type" value="Genomic_DNA"/>
</dbReference>
<reference evidence="2" key="1">
    <citation type="submission" date="2022-10" db="EMBL/GenBank/DDBJ databases">
        <title>The WGS of Solirubrobacter phytolaccae KCTC 29190.</title>
        <authorList>
            <person name="Jiang Z."/>
        </authorList>
    </citation>
    <scope>NUCLEOTIDE SEQUENCE</scope>
    <source>
        <strain evidence="2">KCTC 29190</strain>
    </source>
</reference>
<sequence>MVDLHPAMTGHLEAVTQDAERLRELWAPDGVLEFPYASGEMTSRIEGVERLVAYFGGARRWGGWTFEGVRTVEDPARRLYVAELHATAEWVETGKPYVQDYVIWMTLDEDGRIQSWREYWDKDRV</sequence>
<evidence type="ECO:0000259" key="1">
    <source>
        <dbReference type="Pfam" id="PF12680"/>
    </source>
</evidence>
<dbReference type="Pfam" id="PF12680">
    <property type="entry name" value="SnoaL_2"/>
    <property type="match status" value="1"/>
</dbReference>
<dbReference type="AlphaFoldDB" id="A0A9X3S938"/>
<keyword evidence="3" id="KW-1185">Reference proteome</keyword>
<feature type="domain" description="SnoaL-like" evidence="1">
    <location>
        <begin position="16"/>
        <end position="115"/>
    </location>
</feature>
<name>A0A9X3S938_9ACTN</name>
<dbReference type="RefSeq" id="WP_270027314.1">
    <property type="nucleotide sequence ID" value="NZ_JAPDDP010000043.1"/>
</dbReference>
<comment type="caution">
    <text evidence="2">The sequence shown here is derived from an EMBL/GenBank/DDBJ whole genome shotgun (WGS) entry which is preliminary data.</text>
</comment>